<dbReference type="KEGG" id="vg:24172084"/>
<sequence length="205" mass="24582">MPVFQKDNKKVLFIHVPKTAGSSVNKLFVNNGYEMSYYSESSKDLYNGLCGPQHLDSLLLEDEFQDFSQFDYIFSIFRDPVDRHLSEFTWAPWGLMGRNIYTPERFDEWCPKIFRAYQDSPYRMDNHIRPQHEFYVDGCDVYDYENIDTLTEKLCDKIGLDNKEMPYERSSRYDSEDYVIYEDTYDCITEFYKGDYQWQKDSVLL</sequence>
<protein>
    <recommendedName>
        <fullName evidence="3">Sulfotransferase family protein</fullName>
    </recommendedName>
</protein>
<dbReference type="Pfam" id="PF03567">
    <property type="entry name" value="Sulfotransfer_2"/>
    <property type="match status" value="1"/>
</dbReference>
<dbReference type="SUPFAM" id="SSF52540">
    <property type="entry name" value="P-loop containing nucleoside triphosphate hydrolases"/>
    <property type="match status" value="1"/>
</dbReference>
<accession>A0A0E3F2H8</accession>
<dbReference type="InterPro" id="IPR027417">
    <property type="entry name" value="P-loop_NTPase"/>
</dbReference>
<evidence type="ECO:0000313" key="1">
    <source>
        <dbReference type="EMBL" id="AIX20121.1"/>
    </source>
</evidence>
<dbReference type="GO" id="GO:0016020">
    <property type="term" value="C:membrane"/>
    <property type="evidence" value="ECO:0007669"/>
    <property type="project" value="InterPro"/>
</dbReference>
<keyword evidence="2" id="KW-1185">Reference proteome</keyword>
<dbReference type="GO" id="GO:0008146">
    <property type="term" value="F:sulfotransferase activity"/>
    <property type="evidence" value="ECO:0007669"/>
    <property type="project" value="InterPro"/>
</dbReference>
<organism evidence="1 2">
    <name type="scientific">Synechococcus phage ACG-2014f_Syn7803C7</name>
    <dbReference type="NCBI Taxonomy" id="2790345"/>
    <lineage>
        <taxon>Viruses</taxon>
        <taxon>Duplodnaviria</taxon>
        <taxon>Heunggongvirae</taxon>
        <taxon>Uroviricota</taxon>
        <taxon>Caudoviricetes</taxon>
        <taxon>Pantevenvirales</taxon>
        <taxon>Kyanoviridae</taxon>
        <taxon>Atlauavirus</taxon>
        <taxon>Atlauavirus acg2014f</taxon>
    </lineage>
</organism>
<gene>
    <name evidence="1" type="ORF">Syn7803C7_230</name>
</gene>
<reference evidence="1 2" key="1">
    <citation type="submission" date="2013-12" db="EMBL/GenBank/DDBJ databases">
        <title>Ecological redundancy of diverse viral populations within a natural community.</title>
        <authorList>
            <person name="Gregory A.C."/>
            <person name="LaButti K."/>
            <person name="Copeland A."/>
            <person name="Woyke T."/>
            <person name="Sullivan M.B."/>
        </authorList>
    </citation>
    <scope>NUCLEOTIDE SEQUENCE [LARGE SCALE GENOMIC DNA]</scope>
    <source>
        <strain evidence="1">Syn7803C7</strain>
    </source>
</reference>
<dbReference type="EMBL" id="KJ019052">
    <property type="protein sequence ID" value="AIX20121.1"/>
    <property type="molecule type" value="Genomic_DNA"/>
</dbReference>
<dbReference type="Gene3D" id="3.40.50.300">
    <property type="entry name" value="P-loop containing nucleotide triphosphate hydrolases"/>
    <property type="match status" value="1"/>
</dbReference>
<evidence type="ECO:0000313" key="2">
    <source>
        <dbReference type="Proteomes" id="UP000185323"/>
    </source>
</evidence>
<dbReference type="InterPro" id="IPR005331">
    <property type="entry name" value="Sulfotransferase"/>
</dbReference>
<dbReference type="Proteomes" id="UP000185323">
    <property type="component" value="Segment"/>
</dbReference>
<proteinExistence type="predicted"/>
<evidence type="ECO:0008006" key="3">
    <source>
        <dbReference type="Google" id="ProtNLM"/>
    </source>
</evidence>
<name>A0A0E3F2H8_9CAUD</name>